<organism evidence="7 8">
    <name type="scientific">Desmospora activa DSM 45169</name>
    <dbReference type="NCBI Taxonomy" id="1121389"/>
    <lineage>
        <taxon>Bacteria</taxon>
        <taxon>Bacillati</taxon>
        <taxon>Bacillota</taxon>
        <taxon>Bacilli</taxon>
        <taxon>Bacillales</taxon>
        <taxon>Thermoactinomycetaceae</taxon>
        <taxon>Desmospora</taxon>
    </lineage>
</organism>
<feature type="transmembrane region" description="Helical" evidence="5">
    <location>
        <begin position="35"/>
        <end position="52"/>
    </location>
</feature>
<proteinExistence type="predicted"/>
<dbReference type="InterPro" id="IPR010652">
    <property type="entry name" value="DUF1232"/>
</dbReference>
<dbReference type="GO" id="GO:0012505">
    <property type="term" value="C:endomembrane system"/>
    <property type="evidence" value="ECO:0007669"/>
    <property type="project" value="UniProtKB-SubCell"/>
</dbReference>
<evidence type="ECO:0000256" key="1">
    <source>
        <dbReference type="ARBA" id="ARBA00004127"/>
    </source>
</evidence>
<feature type="domain" description="DUF1232" evidence="6">
    <location>
        <begin position="38"/>
        <end position="73"/>
    </location>
</feature>
<accession>A0A2T4ZCU1</accession>
<name>A0A2T4ZCU1_9BACL</name>
<dbReference type="Proteomes" id="UP000241639">
    <property type="component" value="Unassembled WGS sequence"/>
</dbReference>
<reference evidence="7 8" key="1">
    <citation type="submission" date="2018-04" db="EMBL/GenBank/DDBJ databases">
        <title>Genomic Encyclopedia of Archaeal and Bacterial Type Strains, Phase II (KMG-II): from individual species to whole genera.</title>
        <authorList>
            <person name="Goeker M."/>
        </authorList>
    </citation>
    <scope>NUCLEOTIDE SEQUENCE [LARGE SCALE GENOMIC DNA]</scope>
    <source>
        <strain evidence="7 8">DSM 45169</strain>
    </source>
</reference>
<evidence type="ECO:0000256" key="3">
    <source>
        <dbReference type="ARBA" id="ARBA00022989"/>
    </source>
</evidence>
<evidence type="ECO:0000256" key="2">
    <source>
        <dbReference type="ARBA" id="ARBA00022692"/>
    </source>
</evidence>
<dbReference type="Pfam" id="PF06803">
    <property type="entry name" value="DUF1232"/>
    <property type="match status" value="1"/>
</dbReference>
<evidence type="ECO:0000259" key="6">
    <source>
        <dbReference type="Pfam" id="PF06803"/>
    </source>
</evidence>
<keyword evidence="3 5" id="KW-1133">Transmembrane helix</keyword>
<evidence type="ECO:0000313" key="7">
    <source>
        <dbReference type="EMBL" id="PTM59715.1"/>
    </source>
</evidence>
<gene>
    <name evidence="7" type="ORF">C8J48_2345</name>
</gene>
<evidence type="ECO:0000256" key="4">
    <source>
        <dbReference type="ARBA" id="ARBA00023136"/>
    </source>
</evidence>
<protein>
    <submittedName>
        <fullName evidence="7">Uncharacterized membrane protein YkvA (DUF1232 family)</fullName>
    </submittedName>
</protein>
<keyword evidence="2 5" id="KW-0812">Transmembrane</keyword>
<evidence type="ECO:0000256" key="5">
    <source>
        <dbReference type="SAM" id="Phobius"/>
    </source>
</evidence>
<keyword evidence="8" id="KW-1185">Reference proteome</keyword>
<evidence type="ECO:0000313" key="8">
    <source>
        <dbReference type="Proteomes" id="UP000241639"/>
    </source>
</evidence>
<dbReference type="EMBL" id="PZZP01000001">
    <property type="protein sequence ID" value="PTM59715.1"/>
    <property type="molecule type" value="Genomic_DNA"/>
</dbReference>
<dbReference type="AlphaFoldDB" id="A0A2T4ZCU1"/>
<comment type="caution">
    <text evidence="7">The sequence shown here is derived from an EMBL/GenBank/DDBJ whole genome shotgun (WGS) entry which is preliminary data.</text>
</comment>
<comment type="subcellular location">
    <subcellularLocation>
        <location evidence="1">Endomembrane system</location>
        <topology evidence="1">Multi-pass membrane protein</topology>
    </subcellularLocation>
</comment>
<keyword evidence="4 5" id="KW-0472">Membrane</keyword>
<sequence length="89" mass="10257">MTGLDRKAKRVGGIAQVAKKWKALYRYFRDPKTSWVKKALAVAALLYFIMPMDIIPDYLVVMGYLDDLTLAAFVWRALSKELEHFSSEE</sequence>